<accession>A0A1H2HPF5</accession>
<evidence type="ECO:0000313" key="1">
    <source>
        <dbReference type="EMBL" id="SDU33781.1"/>
    </source>
</evidence>
<dbReference type="Pfam" id="PF09957">
    <property type="entry name" value="VapB_antitoxin"/>
    <property type="match status" value="1"/>
</dbReference>
<evidence type="ECO:0000313" key="2">
    <source>
        <dbReference type="Proteomes" id="UP000182977"/>
    </source>
</evidence>
<dbReference type="InterPro" id="IPR019239">
    <property type="entry name" value="VapB_antitoxin"/>
</dbReference>
<organism evidence="1 2">
    <name type="scientific">Jiangella alkaliphila</name>
    <dbReference type="NCBI Taxonomy" id="419479"/>
    <lineage>
        <taxon>Bacteria</taxon>
        <taxon>Bacillati</taxon>
        <taxon>Actinomycetota</taxon>
        <taxon>Actinomycetes</taxon>
        <taxon>Jiangellales</taxon>
        <taxon>Jiangellaceae</taxon>
        <taxon>Jiangella</taxon>
    </lineage>
</organism>
<dbReference type="RefSeq" id="WP_046766981.1">
    <property type="nucleotide sequence ID" value="NZ_KQ061220.1"/>
</dbReference>
<dbReference type="AlphaFoldDB" id="A0A1H2HPF5"/>
<name>A0A1H2HPF5_9ACTN</name>
<proteinExistence type="predicted"/>
<sequence>MSVTQIDIDDDVLAEAMRLSGAKTKKETVNTALREYAARHRRIEALETFATLSQAWDYEGWERRRQADREPGS</sequence>
<dbReference type="Proteomes" id="UP000182977">
    <property type="component" value="Chromosome I"/>
</dbReference>
<protein>
    <submittedName>
        <fullName evidence="1">Transcription regulator of the Arc/MetJ class</fullName>
    </submittedName>
</protein>
<keyword evidence="2" id="KW-1185">Reference proteome</keyword>
<dbReference type="EMBL" id="LT629791">
    <property type="protein sequence ID" value="SDU33781.1"/>
    <property type="molecule type" value="Genomic_DNA"/>
</dbReference>
<reference evidence="2" key="1">
    <citation type="submission" date="2016-10" db="EMBL/GenBank/DDBJ databases">
        <authorList>
            <person name="Varghese N."/>
            <person name="Submissions S."/>
        </authorList>
    </citation>
    <scope>NUCLEOTIDE SEQUENCE [LARGE SCALE GENOMIC DNA]</scope>
    <source>
        <strain evidence="2">DSM 45079</strain>
    </source>
</reference>
<dbReference type="STRING" id="419479.SAMN04488563_1170"/>
<dbReference type="OrthoDB" id="4563074at2"/>
<gene>
    <name evidence="1" type="ORF">SAMN04488563_1170</name>
</gene>